<dbReference type="EMBL" id="BAAAZR010000020">
    <property type="protein sequence ID" value="GAA3825713.1"/>
    <property type="molecule type" value="Genomic_DNA"/>
</dbReference>
<proteinExistence type="predicted"/>
<protein>
    <recommendedName>
        <fullName evidence="4">SHOCT domain-containing protein</fullName>
    </recommendedName>
</protein>
<accession>A0ABP7IS93</accession>
<dbReference type="Proteomes" id="UP001500888">
    <property type="component" value="Unassembled WGS sequence"/>
</dbReference>
<comment type="caution">
    <text evidence="2">The sequence shown here is derived from an EMBL/GenBank/DDBJ whole genome shotgun (WGS) entry which is preliminary data.</text>
</comment>
<name>A0ABP7IS93_9ACTN</name>
<keyword evidence="3" id="KW-1185">Reference proteome</keyword>
<organism evidence="2 3">
    <name type="scientific">Sphaerisporangium flaviroseum</name>
    <dbReference type="NCBI Taxonomy" id="509199"/>
    <lineage>
        <taxon>Bacteria</taxon>
        <taxon>Bacillati</taxon>
        <taxon>Actinomycetota</taxon>
        <taxon>Actinomycetes</taxon>
        <taxon>Streptosporangiales</taxon>
        <taxon>Streptosporangiaceae</taxon>
        <taxon>Sphaerisporangium</taxon>
    </lineage>
</organism>
<feature type="transmembrane region" description="Helical" evidence="1">
    <location>
        <begin position="96"/>
        <end position="116"/>
    </location>
</feature>
<evidence type="ECO:0000313" key="3">
    <source>
        <dbReference type="Proteomes" id="UP001500888"/>
    </source>
</evidence>
<feature type="transmembrane region" description="Helical" evidence="1">
    <location>
        <begin position="67"/>
        <end position="84"/>
    </location>
</feature>
<evidence type="ECO:0000313" key="2">
    <source>
        <dbReference type="EMBL" id="GAA3825713.1"/>
    </source>
</evidence>
<feature type="transmembrane region" description="Helical" evidence="1">
    <location>
        <begin position="41"/>
        <end position="60"/>
    </location>
</feature>
<dbReference type="RefSeq" id="WP_344945707.1">
    <property type="nucleotide sequence ID" value="NZ_BAAAZR010000020.1"/>
</dbReference>
<keyword evidence="1" id="KW-0472">Membrane</keyword>
<evidence type="ECO:0000256" key="1">
    <source>
        <dbReference type="SAM" id="Phobius"/>
    </source>
</evidence>
<evidence type="ECO:0008006" key="4">
    <source>
        <dbReference type="Google" id="ProtNLM"/>
    </source>
</evidence>
<keyword evidence="1" id="KW-1133">Transmembrane helix</keyword>
<reference evidence="3" key="1">
    <citation type="journal article" date="2019" name="Int. J. Syst. Evol. Microbiol.">
        <title>The Global Catalogue of Microorganisms (GCM) 10K type strain sequencing project: providing services to taxonomists for standard genome sequencing and annotation.</title>
        <authorList>
            <consortium name="The Broad Institute Genomics Platform"/>
            <consortium name="The Broad Institute Genome Sequencing Center for Infectious Disease"/>
            <person name="Wu L."/>
            <person name="Ma J."/>
        </authorList>
    </citation>
    <scope>NUCLEOTIDE SEQUENCE [LARGE SCALE GENOMIC DNA]</scope>
    <source>
        <strain evidence="3">JCM 16908</strain>
    </source>
</reference>
<gene>
    <name evidence="2" type="ORF">GCM10022226_53090</name>
</gene>
<keyword evidence="1" id="KW-0812">Transmembrane</keyword>
<sequence>MACCLTMLFLGSRLVMSIGGSCGSGGPYVAATPCPDGLGWIMPVSIIGGMIAVGVYAVSLLPVGPRLILLAWPALFLSLGWDFLEAALDGSGVEWAFMVCAVIFALMGGAPLLFLFNRATLRAVFWGPAPKVVPPPVTPRGSVRWTTSIVLPGDDDPPQDATGGQARQAVPLPRFVDLGPGGVPADAGTGDLVGQLERLSALHRTGRLDDAEYAAAKARLLNGSR</sequence>